<accession>A0A1X2A4V4</accession>
<reference evidence="2 3" key="1">
    <citation type="journal article" date="2015" name="Emerg. Microbes Infect.">
        <title>Characterization of 17 strains belonging to the Mycobacterium simiae complex and description of Mycobacterium paraense sp. nov.</title>
        <authorList>
            <person name="Fusco da Costa A.R."/>
            <person name="Fedrizzi T."/>
            <person name="Lopes M.L."/>
            <person name="Pecorari M."/>
            <person name="Oliveira da Costa W.L."/>
            <person name="Giacobazzi E."/>
            <person name="da Costa Bahia J.R."/>
            <person name="De Sanctis V."/>
            <person name="Batista Lima K.V."/>
            <person name="Bertorelli R."/>
            <person name="Grottola A."/>
            <person name="Fabio A."/>
            <person name="Mariottini A."/>
            <person name="Ferretti P."/>
            <person name="Di Leva F."/>
            <person name="Fregni Serpini G."/>
            <person name="Tagliazucchi S."/>
            <person name="Rumpianesi F."/>
            <person name="Jousson O."/>
            <person name="Segata N."/>
            <person name="Tortoli E."/>
        </authorList>
    </citation>
    <scope>NUCLEOTIDE SEQUENCE [LARGE SCALE GENOMIC DNA]</scope>
    <source>
        <strain evidence="2 3">IEC33</strain>
    </source>
</reference>
<keyword evidence="1" id="KW-0812">Transmembrane</keyword>
<name>A0A1X2A4V4_9MYCO</name>
<evidence type="ECO:0000313" key="3">
    <source>
        <dbReference type="Proteomes" id="UP000193285"/>
    </source>
</evidence>
<dbReference type="InterPro" id="IPR021315">
    <property type="entry name" value="Gap/Sap"/>
</dbReference>
<feature type="transmembrane region" description="Helical" evidence="1">
    <location>
        <begin position="187"/>
        <end position="209"/>
    </location>
</feature>
<dbReference type="Proteomes" id="UP000193285">
    <property type="component" value="Unassembled WGS sequence"/>
</dbReference>
<keyword evidence="1" id="KW-1133">Transmembrane helix</keyword>
<dbReference type="OrthoDB" id="4627516at2"/>
<proteinExistence type="predicted"/>
<feature type="transmembrane region" description="Helical" evidence="1">
    <location>
        <begin position="151"/>
        <end position="175"/>
    </location>
</feature>
<dbReference type="STRING" id="767916.AWB91_07810"/>
<feature type="transmembrane region" description="Helical" evidence="1">
    <location>
        <begin position="78"/>
        <end position="102"/>
    </location>
</feature>
<dbReference type="Pfam" id="PF11139">
    <property type="entry name" value="SfLAP"/>
    <property type="match status" value="1"/>
</dbReference>
<evidence type="ECO:0000313" key="2">
    <source>
        <dbReference type="EMBL" id="ORW38192.1"/>
    </source>
</evidence>
<comment type="caution">
    <text evidence="2">The sequence shown here is derived from an EMBL/GenBank/DDBJ whole genome shotgun (WGS) entry which is preliminary data.</text>
</comment>
<dbReference type="EMBL" id="LQPN01000073">
    <property type="protein sequence ID" value="ORW38192.1"/>
    <property type="molecule type" value="Genomic_DNA"/>
</dbReference>
<protein>
    <recommendedName>
        <fullName evidence="4">Gap protein</fullName>
    </recommendedName>
</protein>
<dbReference type="AlphaFoldDB" id="A0A1X2A4V4"/>
<evidence type="ECO:0000256" key="1">
    <source>
        <dbReference type="SAM" id="Phobius"/>
    </source>
</evidence>
<organism evidence="2 3">
    <name type="scientific">Mycobacterium paraense</name>
    <dbReference type="NCBI Taxonomy" id="767916"/>
    <lineage>
        <taxon>Bacteria</taxon>
        <taxon>Bacillati</taxon>
        <taxon>Actinomycetota</taxon>
        <taxon>Actinomycetes</taxon>
        <taxon>Mycobacteriales</taxon>
        <taxon>Mycobacteriaceae</taxon>
        <taxon>Mycobacterium</taxon>
        <taxon>Mycobacterium simiae complex</taxon>
    </lineage>
</organism>
<gene>
    <name evidence="2" type="ORF">AWB90_24460</name>
</gene>
<feature type="transmembrane region" description="Helical" evidence="1">
    <location>
        <begin position="32"/>
        <end position="57"/>
    </location>
</feature>
<evidence type="ECO:0008006" key="4">
    <source>
        <dbReference type="Google" id="ProtNLM"/>
    </source>
</evidence>
<keyword evidence="1" id="KW-0472">Membrane</keyword>
<feature type="transmembrane region" description="Helical" evidence="1">
    <location>
        <begin position="229"/>
        <end position="251"/>
    </location>
</feature>
<sequence>MWTLVLICGFGMAIDPIRLGLAVVLLTRKRPILNLFAFWLGGIVAGLTVGIGVLVLMRETALVAIRNAGSAISQVRSAIFILEGPRLPITVGLVMLVVLAVMTARAKAATQVPTTPVTAGGAGTATLVEERPRGIFQRLGARTQELLNTDVVWPAFLVGLASSFPPYEGVVLLAFIMASGAAITTQFVAFFLFTLMVLAVIEIPLVAYLAKPDQTLALMLRLQHWLRTYRLQITQVSLGGTGLVLLTQGLVAL</sequence>